<keyword evidence="2" id="KW-1185">Reference proteome</keyword>
<accession>A0A1J8RG69</accession>
<gene>
    <name evidence="1" type="ORF">AZE42_12314</name>
</gene>
<evidence type="ECO:0000313" key="1">
    <source>
        <dbReference type="EMBL" id="OJA20794.1"/>
    </source>
</evidence>
<reference evidence="1 2" key="1">
    <citation type="submission" date="2016-03" db="EMBL/GenBank/DDBJ databases">
        <title>Comparative genomics of the ectomycorrhizal sister species Rhizopogon vinicolor and Rhizopogon vesiculosus (Basidiomycota: Boletales) reveals a divergence of the mating type B locus.</title>
        <authorList>
            <person name="Mujic A.B."/>
            <person name="Kuo A."/>
            <person name="Tritt A."/>
            <person name="Lipzen A."/>
            <person name="Chen C."/>
            <person name="Johnson J."/>
            <person name="Sharma A."/>
            <person name="Barry K."/>
            <person name="Grigoriev I.V."/>
            <person name="Spatafora J.W."/>
        </authorList>
    </citation>
    <scope>NUCLEOTIDE SEQUENCE [LARGE SCALE GENOMIC DNA]</scope>
    <source>
        <strain evidence="1 2">AM-OR11-056</strain>
    </source>
</reference>
<name>A0A1J8RG69_9AGAM</name>
<sequence>MYAYRIWIGIYSPIHEFAKTYVENIVSTGRSRVLPITVGIIVILTLGESE</sequence>
<proteinExistence type="predicted"/>
<dbReference type="EMBL" id="LVVM01000372">
    <property type="protein sequence ID" value="OJA20794.1"/>
    <property type="molecule type" value="Genomic_DNA"/>
</dbReference>
<dbReference type="Proteomes" id="UP000183567">
    <property type="component" value="Unassembled WGS sequence"/>
</dbReference>
<comment type="caution">
    <text evidence="1">The sequence shown here is derived from an EMBL/GenBank/DDBJ whole genome shotgun (WGS) entry which is preliminary data.</text>
</comment>
<organism evidence="1 2">
    <name type="scientific">Rhizopogon vesiculosus</name>
    <dbReference type="NCBI Taxonomy" id="180088"/>
    <lineage>
        <taxon>Eukaryota</taxon>
        <taxon>Fungi</taxon>
        <taxon>Dikarya</taxon>
        <taxon>Basidiomycota</taxon>
        <taxon>Agaricomycotina</taxon>
        <taxon>Agaricomycetes</taxon>
        <taxon>Agaricomycetidae</taxon>
        <taxon>Boletales</taxon>
        <taxon>Suillineae</taxon>
        <taxon>Rhizopogonaceae</taxon>
        <taxon>Rhizopogon</taxon>
    </lineage>
</organism>
<dbReference type="AlphaFoldDB" id="A0A1J8RG69"/>
<evidence type="ECO:0000313" key="2">
    <source>
        <dbReference type="Proteomes" id="UP000183567"/>
    </source>
</evidence>
<protein>
    <submittedName>
        <fullName evidence="1">Uncharacterized protein</fullName>
    </submittedName>
</protein>